<dbReference type="SUPFAM" id="SSF52922">
    <property type="entry name" value="TK C-terminal domain-like"/>
    <property type="match status" value="1"/>
</dbReference>
<dbReference type="OrthoDB" id="1688044at2759"/>
<dbReference type="GO" id="GO:0016903">
    <property type="term" value="F:oxidoreductase activity, acting on the aldehyde or oxo group of donors"/>
    <property type="evidence" value="ECO:0007669"/>
    <property type="project" value="InterPro"/>
</dbReference>
<dbReference type="FunFam" id="3.40.50.920:FF:000007">
    <property type="entry name" value="Pyruvate:ferredoxin (Flavodoxin) oxidoreductase"/>
    <property type="match status" value="1"/>
</dbReference>
<dbReference type="InterPro" id="IPR029061">
    <property type="entry name" value="THDP-binding"/>
</dbReference>
<dbReference type="EMBL" id="LXWW01000472">
    <property type="protein sequence ID" value="OAO13041.1"/>
    <property type="molecule type" value="Genomic_DNA"/>
</dbReference>
<evidence type="ECO:0000256" key="2">
    <source>
        <dbReference type="ARBA" id="ARBA00022485"/>
    </source>
</evidence>
<dbReference type="GO" id="GO:0046872">
    <property type="term" value="F:metal ion binding"/>
    <property type="evidence" value="ECO:0007669"/>
    <property type="project" value="UniProtKB-KW"/>
</dbReference>
<keyword evidence="12" id="KW-0670">Pyruvate</keyword>
<protein>
    <submittedName>
        <fullName evidence="12">Pyruvate</fullName>
    </submittedName>
</protein>
<evidence type="ECO:0000256" key="4">
    <source>
        <dbReference type="ARBA" id="ARBA00022982"/>
    </source>
</evidence>
<keyword evidence="5" id="KW-0560">Oxidoreductase</keyword>
<dbReference type="AlphaFoldDB" id="A0A196S9L6"/>
<keyword evidence="4" id="KW-0249">Electron transport</keyword>
<evidence type="ECO:0000313" key="13">
    <source>
        <dbReference type="Proteomes" id="UP000078348"/>
    </source>
</evidence>
<evidence type="ECO:0000256" key="6">
    <source>
        <dbReference type="ARBA" id="ARBA00023004"/>
    </source>
</evidence>
<feature type="domain" description="Pyruvate flavodoxin/ferredoxin oxidoreductase pyrimidine binding" evidence="9">
    <location>
        <begin position="1"/>
        <end position="212"/>
    </location>
</feature>
<dbReference type="InterPro" id="IPR050722">
    <property type="entry name" value="Pyruvate:ferred/Flavod_OxRd"/>
</dbReference>
<evidence type="ECO:0000259" key="11">
    <source>
        <dbReference type="Pfam" id="PF17147"/>
    </source>
</evidence>
<dbReference type="PANTHER" id="PTHR32154:SF0">
    <property type="entry name" value="PYRUVATE-FLAVODOXIN OXIDOREDUCTASE-RELATED"/>
    <property type="match status" value="1"/>
</dbReference>
<keyword evidence="6" id="KW-0408">Iron</keyword>
<feature type="domain" description="Pyruvate:ferredoxin oxidoreductase core" evidence="11">
    <location>
        <begin position="234"/>
        <end position="336"/>
    </location>
</feature>
<evidence type="ECO:0000256" key="5">
    <source>
        <dbReference type="ARBA" id="ARBA00023002"/>
    </source>
</evidence>
<dbReference type="CDD" id="cd07034">
    <property type="entry name" value="TPP_PYR_PFOR_IOR-alpha_like"/>
    <property type="match status" value="1"/>
</dbReference>
<feature type="domain" description="Thiamine pyrophosphate enzyme TPP-binding" evidence="10">
    <location>
        <begin position="697"/>
        <end position="807"/>
    </location>
</feature>
<dbReference type="Pfam" id="PF02775">
    <property type="entry name" value="TPP_enzyme_C"/>
    <property type="match status" value="1"/>
</dbReference>
<keyword evidence="3" id="KW-0479">Metal-binding</keyword>
<dbReference type="InterPro" id="IPR033412">
    <property type="entry name" value="PFOR_II"/>
</dbReference>
<dbReference type="InterPro" id="IPR019752">
    <property type="entry name" value="Pyrv/ketoisovalerate_OxRed_cat"/>
</dbReference>
<dbReference type="Pfam" id="PF17147">
    <property type="entry name" value="PFOR_II"/>
    <property type="match status" value="1"/>
</dbReference>
<dbReference type="GO" id="GO:0030976">
    <property type="term" value="F:thiamine pyrophosphate binding"/>
    <property type="evidence" value="ECO:0007669"/>
    <property type="project" value="InterPro"/>
</dbReference>
<evidence type="ECO:0000259" key="10">
    <source>
        <dbReference type="Pfam" id="PF02775"/>
    </source>
</evidence>
<dbReference type="SUPFAM" id="SSF53323">
    <property type="entry name" value="Pyruvate-ferredoxin oxidoreductase, PFOR, domain III"/>
    <property type="match status" value="1"/>
</dbReference>
<dbReference type="Gene3D" id="3.40.50.920">
    <property type="match status" value="1"/>
</dbReference>
<dbReference type="STRING" id="478820.A0A196S9L6"/>
<reference evidence="12 13" key="1">
    <citation type="submission" date="2016-05" db="EMBL/GenBank/DDBJ databases">
        <title>Nuclear genome of Blastocystis sp. subtype 1 NandII.</title>
        <authorList>
            <person name="Gentekaki E."/>
            <person name="Curtis B."/>
            <person name="Stairs C."/>
            <person name="Eme L."/>
            <person name="Herman E."/>
            <person name="Klimes V."/>
            <person name="Arias M.C."/>
            <person name="Elias M."/>
            <person name="Hilliou F."/>
            <person name="Klute M."/>
            <person name="Malik S.-B."/>
            <person name="Pightling A."/>
            <person name="Rachubinski R."/>
            <person name="Salas D."/>
            <person name="Schlacht A."/>
            <person name="Suga H."/>
            <person name="Archibald J."/>
            <person name="Ball S.G."/>
            <person name="Clark G."/>
            <person name="Dacks J."/>
            <person name="Van Der Giezen M."/>
            <person name="Tsaousis A."/>
            <person name="Roger A."/>
        </authorList>
    </citation>
    <scope>NUCLEOTIDE SEQUENCE [LARGE SCALE GENOMIC DNA]</scope>
    <source>
        <strain evidence="13">ATCC 50177 / NandII</strain>
    </source>
</reference>
<organism evidence="12 13">
    <name type="scientific">Blastocystis sp. subtype 1 (strain ATCC 50177 / NandII)</name>
    <dbReference type="NCBI Taxonomy" id="478820"/>
    <lineage>
        <taxon>Eukaryota</taxon>
        <taxon>Sar</taxon>
        <taxon>Stramenopiles</taxon>
        <taxon>Bigyra</taxon>
        <taxon>Opalozoa</taxon>
        <taxon>Opalinata</taxon>
        <taxon>Blastocystidae</taxon>
        <taxon>Blastocystis</taxon>
    </lineage>
</organism>
<name>A0A196S9L6_BLAHN</name>
<dbReference type="InterPro" id="IPR002880">
    <property type="entry name" value="Pyrv_Fd/Flavodoxin_OxRdtase_N"/>
</dbReference>
<evidence type="ECO:0000256" key="1">
    <source>
        <dbReference type="ARBA" id="ARBA00022448"/>
    </source>
</evidence>
<dbReference type="Gene3D" id="3.40.920.10">
    <property type="entry name" value="Pyruvate-ferredoxin oxidoreductase, PFOR, domain III"/>
    <property type="match status" value="1"/>
</dbReference>
<evidence type="ECO:0000259" key="9">
    <source>
        <dbReference type="Pfam" id="PF01855"/>
    </source>
</evidence>
<proteinExistence type="predicted"/>
<dbReference type="PANTHER" id="PTHR32154">
    <property type="entry name" value="PYRUVATE-FLAVODOXIN OXIDOREDUCTASE-RELATED"/>
    <property type="match status" value="1"/>
</dbReference>
<dbReference type="SUPFAM" id="SSF52518">
    <property type="entry name" value="Thiamin diphosphate-binding fold (THDP-binding)"/>
    <property type="match status" value="2"/>
</dbReference>
<keyword evidence="7" id="KW-0411">Iron-sulfur</keyword>
<accession>A0A196S9L6</accession>
<keyword evidence="13" id="KW-1185">Reference proteome</keyword>
<evidence type="ECO:0000313" key="12">
    <source>
        <dbReference type="EMBL" id="OAO13041.1"/>
    </source>
</evidence>
<keyword evidence="2" id="KW-0004">4Fe-4S</keyword>
<evidence type="ECO:0000256" key="3">
    <source>
        <dbReference type="ARBA" id="ARBA00022723"/>
    </source>
</evidence>
<dbReference type="FunFam" id="3.40.50.970:FF:000012">
    <property type="entry name" value="Pyruvate:ferredoxin (Flavodoxin) oxidoreductase"/>
    <property type="match status" value="1"/>
</dbReference>
<feature type="domain" description="Pyruvate/ketoisovalerate oxidoreductase catalytic" evidence="8">
    <location>
        <begin position="390"/>
        <end position="525"/>
    </location>
</feature>
<evidence type="ECO:0000259" key="8">
    <source>
        <dbReference type="Pfam" id="PF01558"/>
    </source>
</evidence>
<gene>
    <name evidence="12" type="ORF">AV274_5258</name>
</gene>
<dbReference type="InterPro" id="IPR009014">
    <property type="entry name" value="Transketo_C/PFOR_II"/>
</dbReference>
<dbReference type="Proteomes" id="UP000078348">
    <property type="component" value="Unassembled WGS sequence"/>
</dbReference>
<dbReference type="GO" id="GO:0051539">
    <property type="term" value="F:4 iron, 4 sulfur cluster binding"/>
    <property type="evidence" value="ECO:0007669"/>
    <property type="project" value="UniProtKB-KW"/>
</dbReference>
<dbReference type="Pfam" id="PF01558">
    <property type="entry name" value="POR"/>
    <property type="match status" value="1"/>
</dbReference>
<sequence>MGEHCDVWSSQGRKNIFGQPVKVIEMQSEAGAMGALHGALVGGILGTTFSSSQGLMLMIPDMLKVAGELLPGVIHVASRSVAKQTGCLYCDYSDVFTTRGTGFTYLSSHSVQEAHDLALVAHIAALENSYPILHFFDGFRTSHEVASIEMMTPDEVKKVYPFDKALEFKKRGLNPTHPEAIGVVEGGDTWMQHAMANGPLLEKIPENVQAAMDKVASVTGRQYHLFDYAGAADADRVIVVMGASASTVEETVNYLNQHGEKVGVMKVHLWRPFSLKHFAAALPKTVKKICVLDKTREDAAYGDPLYEDVCAVANDMEQKVTVVGGRFGVGGKQFTPTMAKAAFDNLKADKPRNHFCLGIVDDVCHSNLPLGPTLNVSPKHLKQCILYGLGSDGTVGATQEAVKLIVDNTKLNAQAYFGFDAHKSGGLTVTHLRFGPDKITSEYNIENADYIGCHATGYVSKFDMLQNIKEGGTFVLNAPWKTVEELEKNLPPALKHQIAEKKVKFYVIDASAVAQKVGLRQRINMGHLVDKTTVKGLAFQPPMLEFNGACAGCGEMTIVKMLTQLYGDRIMFADAMGCTMVSLGGTGVVPFTRNQRGHGPTWGCSLFEDNADYGYGMYKSQVVRRNKLTAYVEQALASSAPMSQELRAAMQKWYDHRDDADAAIASYDELLPLLAKEKDKAVEIKNVNDYADMLPLHTTWILGGDGWAYDIGFNALDHVMASGDNIKCMVVDTEMYANTGGQQSKATQLSAVAKFAAGGKRMMKKDLGKHMMGYKNVYVASIAVGADPRQAIKALIEAQTYNGPALVISYSPCQQHGFPSKLGMSHLAEEERKAVECGYWPLYRYDPRRAEKGENPFQLDFKKLKGKVVDYLNGQNRYSVLERQHPEVADKLHEELQVELEKRHAERVRMAMSDKQLWKELNKTYGKK</sequence>
<dbReference type="InterPro" id="IPR011766">
    <property type="entry name" value="TPP_enzyme_TPP-bd"/>
</dbReference>
<dbReference type="Pfam" id="PF01855">
    <property type="entry name" value="POR_N"/>
    <property type="match status" value="1"/>
</dbReference>
<dbReference type="Gene3D" id="3.40.50.970">
    <property type="match status" value="2"/>
</dbReference>
<evidence type="ECO:0000256" key="7">
    <source>
        <dbReference type="ARBA" id="ARBA00023014"/>
    </source>
</evidence>
<dbReference type="InterPro" id="IPR002869">
    <property type="entry name" value="Pyrv_flavodox_OxRed_cen"/>
</dbReference>
<comment type="caution">
    <text evidence="12">The sequence shown here is derived from an EMBL/GenBank/DDBJ whole genome shotgun (WGS) entry which is preliminary data.</text>
</comment>
<keyword evidence="1" id="KW-0813">Transport</keyword>
<dbReference type="GO" id="GO:0006979">
    <property type="term" value="P:response to oxidative stress"/>
    <property type="evidence" value="ECO:0007669"/>
    <property type="project" value="TreeGrafter"/>
</dbReference>